<organism evidence="2 3">
    <name type="scientific">Beauveria bassiana</name>
    <name type="common">White muscardine disease fungus</name>
    <name type="synonym">Tritirachium shiotae</name>
    <dbReference type="NCBI Taxonomy" id="176275"/>
    <lineage>
        <taxon>Eukaryota</taxon>
        <taxon>Fungi</taxon>
        <taxon>Dikarya</taxon>
        <taxon>Ascomycota</taxon>
        <taxon>Pezizomycotina</taxon>
        <taxon>Sordariomycetes</taxon>
        <taxon>Hypocreomycetidae</taxon>
        <taxon>Hypocreales</taxon>
        <taxon>Cordycipitaceae</taxon>
        <taxon>Beauveria</taxon>
    </lineage>
</organism>
<evidence type="ECO:0000313" key="2">
    <source>
        <dbReference type="EMBL" id="PMB70627.1"/>
    </source>
</evidence>
<dbReference type="EMBL" id="MRVG01000003">
    <property type="protein sequence ID" value="PMB70627.1"/>
    <property type="molecule type" value="Genomic_DNA"/>
</dbReference>
<evidence type="ECO:0000256" key="1">
    <source>
        <dbReference type="SAM" id="MobiDB-lite"/>
    </source>
</evidence>
<reference evidence="2 3" key="1">
    <citation type="journal article" date="2016" name="Appl. Microbiol. Biotechnol.">
        <title>Characterization of T-DNA insertion mutants with decreased virulence in the entomopathogenic fungus Beauveria bassiana JEF-007.</title>
        <authorList>
            <person name="Kim S."/>
            <person name="Lee S.J."/>
            <person name="Nai Y.S."/>
            <person name="Yu J.S."/>
            <person name="Lee M.R."/>
            <person name="Yang Y.T."/>
            <person name="Kim J.S."/>
        </authorList>
    </citation>
    <scope>NUCLEOTIDE SEQUENCE [LARGE SCALE GENOMIC DNA]</scope>
    <source>
        <strain evidence="2 3">JEF-007</strain>
    </source>
</reference>
<dbReference type="Proteomes" id="UP000235728">
    <property type="component" value="Unassembled WGS sequence"/>
</dbReference>
<protein>
    <submittedName>
        <fullName evidence="2">Uncharacterized protein</fullName>
    </submittedName>
</protein>
<accession>A0A2N6NTM8</accession>
<dbReference type="OMA" id="HVAIEYE"/>
<dbReference type="CDD" id="cd22997">
    <property type="entry name" value="GT_LH"/>
    <property type="match status" value="1"/>
</dbReference>
<feature type="region of interest" description="Disordered" evidence="1">
    <location>
        <begin position="398"/>
        <end position="423"/>
    </location>
</feature>
<evidence type="ECO:0000313" key="3">
    <source>
        <dbReference type="Proteomes" id="UP000235728"/>
    </source>
</evidence>
<dbReference type="PANTHER" id="PTHR36587">
    <property type="entry name" value="EXPRESSION SITE-ASSOCIATED GENE 3 (ESAG3)-LIKE PROTEIN"/>
    <property type="match status" value="1"/>
</dbReference>
<sequence length="566" mass="63399">MPSLAVFSGKRRLVLLPALLFLFLFTLLAVDESLKPGRFSRIITSRPTTSPESRPKSRASSFHYLVPASSPNIKLCYNIISAAVNRYPAALLLGWKGKGEMDAAETHLAKLRAIQQYLQNLSADNDDDLVLIVDGYDIIMQLPVEIMIERYFTIQRDSDARLAERFNMSVSALHDKGFRNTIFWGPDKICWPIDWSAPRCWAVPASHLDAHTFGPNQGDGGMATNDPKWLNSGTVIGPVGDLRTYINVTMAEIARTYDANFENRESDQYYLANVWGRQEYHRSKEVLALRSDVDAEAAAKLEGSDEFKLPDPLAFPGEPTEFHISIEYESALFQTKAGYDWYFGHMKFDQPGYTARMDVDMFEQGTSFVPYSISMPAAVYAALTRIYEAAVKPSSAARQAVSEEEKEEEAAPHRSRREATATSSRSRLPASEWLRSASLGVNYVTRHIYGLWHCTGGKEFIDGEYKAMWFFPYVASLLRANALASRAGDQLTSAEMDGRAWLPQLQYPVEDSRNSMEGGEYGGAFTDYEGEEFLSFGQLCGEWQDTLFSGEMDAVAAREEGSGRRS</sequence>
<gene>
    <name evidence="2" type="ORF">BM221_003081</name>
</gene>
<dbReference type="AlphaFoldDB" id="A0A2N6NTM8"/>
<name>A0A2N6NTM8_BEABA</name>
<comment type="caution">
    <text evidence="2">The sequence shown here is derived from an EMBL/GenBank/DDBJ whole genome shotgun (WGS) entry which is preliminary data.</text>
</comment>
<proteinExistence type="predicted"/>
<dbReference type="PANTHER" id="PTHR36587:SF2">
    <property type="entry name" value="EXPRESSION SITE-ASSOCIATED GENE 3 (ESAG3)-LIKE PROTEIN"/>
    <property type="match status" value="1"/>
</dbReference>